<gene>
    <name evidence="2" type="ORF">C41B8_05318</name>
</gene>
<feature type="region of interest" description="Disordered" evidence="1">
    <location>
        <begin position="267"/>
        <end position="290"/>
    </location>
</feature>
<evidence type="ECO:0000256" key="1">
    <source>
        <dbReference type="SAM" id="MobiDB-lite"/>
    </source>
</evidence>
<evidence type="ECO:0000313" key="3">
    <source>
        <dbReference type="Proteomes" id="UP000028302"/>
    </source>
</evidence>
<accession>A0A084INL1</accession>
<sequence length="290" mass="31999">MPDYGSLADLTLANAQPQNYSLGSQPPAQSQTPDQEGSILSRLHGLVAQPGAYNRPELSGDDKRRVLLNTGLALMQSTQPGTGGLFANLGRAGQVGVHTANRIADRKLQGQEAARQSEQSYLQDLLGQYNQDRQFDAGRQDAQFNHQATRAKFGLDKAQQAALDKYRQAQIALDRDKTASLSDYRNRKLAQDGRLTDARINSLQAKAQKDRGNGGLKAGQVRLRNGQTATMDDIRQLYNARYGKWDPMSQQYSFGQNAPTLDQFFSQITTQDTDPFSNPNKQATDPLSLR</sequence>
<organism evidence="2 3">
    <name type="scientific">Salinisphaera hydrothermalis (strain C41B8)</name>
    <dbReference type="NCBI Taxonomy" id="1304275"/>
    <lineage>
        <taxon>Bacteria</taxon>
        <taxon>Pseudomonadati</taxon>
        <taxon>Pseudomonadota</taxon>
        <taxon>Gammaproteobacteria</taxon>
        <taxon>Salinisphaerales</taxon>
        <taxon>Salinisphaeraceae</taxon>
        <taxon>Salinisphaera</taxon>
    </lineage>
</organism>
<dbReference type="AlphaFoldDB" id="A0A084INL1"/>
<evidence type="ECO:0000313" key="2">
    <source>
        <dbReference type="EMBL" id="KEZ78295.1"/>
    </source>
</evidence>
<reference evidence="2 3" key="1">
    <citation type="submission" date="2013-03" db="EMBL/GenBank/DDBJ databases">
        <title>Salinisphaera hydrothermalis C41B8 Genome Sequencing.</title>
        <authorList>
            <person name="Li C."/>
            <person name="Lai Q."/>
            <person name="Shao Z."/>
        </authorList>
    </citation>
    <scope>NUCLEOTIDE SEQUENCE [LARGE SCALE GENOMIC DNA]</scope>
    <source>
        <strain evidence="2 3">C41B8</strain>
    </source>
</reference>
<keyword evidence="3" id="KW-1185">Reference proteome</keyword>
<protein>
    <submittedName>
        <fullName evidence="2">Uncharacterized protein</fullName>
    </submittedName>
</protein>
<proteinExistence type="predicted"/>
<name>A0A084INL1_SALHC</name>
<feature type="region of interest" description="Disordered" evidence="1">
    <location>
        <begin position="1"/>
        <end position="36"/>
    </location>
</feature>
<feature type="compositionally biased region" description="Polar residues" evidence="1">
    <location>
        <begin position="13"/>
        <end position="35"/>
    </location>
</feature>
<comment type="caution">
    <text evidence="2">The sequence shown here is derived from an EMBL/GenBank/DDBJ whole genome shotgun (WGS) entry which is preliminary data.</text>
</comment>
<dbReference type="RefSeq" id="WP_037335141.1">
    <property type="nucleotide sequence ID" value="NZ_APNK01000005.1"/>
</dbReference>
<dbReference type="EMBL" id="APNK01000005">
    <property type="protein sequence ID" value="KEZ78295.1"/>
    <property type="molecule type" value="Genomic_DNA"/>
</dbReference>
<dbReference type="Proteomes" id="UP000028302">
    <property type="component" value="Unassembled WGS sequence"/>
</dbReference>
<dbReference type="STRING" id="1304275.C41B8_05318"/>